<dbReference type="EnsemblPlants" id="MELO3C024928.2.1">
    <property type="protein sequence ID" value="MELO3C024928.2.1"/>
    <property type="gene ID" value="MELO3C024928.2"/>
</dbReference>
<dbReference type="Gramene" id="MELO3C024928.2.1">
    <property type="protein sequence ID" value="MELO3C024928.2.1"/>
    <property type="gene ID" value="MELO3C024928.2"/>
</dbReference>
<dbReference type="PANTHER" id="PTHR33116:SF86">
    <property type="entry name" value="REVERSE TRANSCRIPTASE DOMAIN-CONTAINING PROTEIN"/>
    <property type="match status" value="1"/>
</dbReference>
<name>A0A9I9DVV2_CUCME</name>
<protein>
    <submittedName>
        <fullName evidence="1">Uncharacterized protein</fullName>
    </submittedName>
</protein>
<dbReference type="PANTHER" id="PTHR33116">
    <property type="entry name" value="REVERSE TRANSCRIPTASE ZINC-BINDING DOMAIN-CONTAINING PROTEIN-RELATED-RELATED"/>
    <property type="match status" value="1"/>
</dbReference>
<sequence length="106" mass="12232">MLNGSAISFIGGKEVFLKSLNQTLPTYAMSCLKLKNFVWIGVTKAMTHFWWGSSDGNKEIHWINWKTTYLLKDLSGMRFRNFEVFNQALLTNQAWCICQCPYTLLA</sequence>
<organism evidence="1">
    <name type="scientific">Cucumis melo</name>
    <name type="common">Muskmelon</name>
    <dbReference type="NCBI Taxonomy" id="3656"/>
    <lineage>
        <taxon>Eukaryota</taxon>
        <taxon>Viridiplantae</taxon>
        <taxon>Streptophyta</taxon>
        <taxon>Embryophyta</taxon>
        <taxon>Tracheophyta</taxon>
        <taxon>Spermatophyta</taxon>
        <taxon>Magnoliopsida</taxon>
        <taxon>eudicotyledons</taxon>
        <taxon>Gunneridae</taxon>
        <taxon>Pentapetalae</taxon>
        <taxon>rosids</taxon>
        <taxon>fabids</taxon>
        <taxon>Cucurbitales</taxon>
        <taxon>Cucurbitaceae</taxon>
        <taxon>Benincaseae</taxon>
        <taxon>Cucumis</taxon>
    </lineage>
</organism>
<proteinExistence type="predicted"/>
<dbReference type="AlphaFoldDB" id="A0A9I9DVV2"/>
<reference evidence="1" key="1">
    <citation type="submission" date="2023-03" db="UniProtKB">
        <authorList>
            <consortium name="EnsemblPlants"/>
        </authorList>
    </citation>
    <scope>IDENTIFICATION</scope>
</reference>
<accession>A0A9I9DVV2</accession>
<evidence type="ECO:0000313" key="1">
    <source>
        <dbReference type="EnsemblPlants" id="MELO3C024928.2.1"/>
    </source>
</evidence>